<gene>
    <name evidence="7" type="ORF">PGQ11_014151</name>
</gene>
<feature type="transmembrane region" description="Helical" evidence="6">
    <location>
        <begin position="180"/>
        <end position="200"/>
    </location>
</feature>
<evidence type="ECO:0000256" key="3">
    <source>
        <dbReference type="ARBA" id="ARBA00022989"/>
    </source>
</evidence>
<accession>A0ABR2HRN0</accession>
<evidence type="ECO:0000256" key="1">
    <source>
        <dbReference type="ARBA" id="ARBA00004141"/>
    </source>
</evidence>
<organism evidence="7 8">
    <name type="scientific">Apiospora arundinis</name>
    <dbReference type="NCBI Taxonomy" id="335852"/>
    <lineage>
        <taxon>Eukaryota</taxon>
        <taxon>Fungi</taxon>
        <taxon>Dikarya</taxon>
        <taxon>Ascomycota</taxon>
        <taxon>Pezizomycotina</taxon>
        <taxon>Sordariomycetes</taxon>
        <taxon>Xylariomycetidae</taxon>
        <taxon>Amphisphaeriales</taxon>
        <taxon>Apiosporaceae</taxon>
        <taxon>Apiospora</taxon>
    </lineage>
</organism>
<keyword evidence="3 6" id="KW-1133">Transmembrane helix</keyword>
<dbReference type="PANTHER" id="PTHR31465">
    <property type="entry name" value="PROTEIN RTA1-RELATED"/>
    <property type="match status" value="1"/>
</dbReference>
<dbReference type="EMBL" id="JAPCWZ010000009">
    <property type="protein sequence ID" value="KAK8851672.1"/>
    <property type="molecule type" value="Genomic_DNA"/>
</dbReference>
<dbReference type="Pfam" id="PF04479">
    <property type="entry name" value="RTA1"/>
    <property type="match status" value="1"/>
</dbReference>
<reference evidence="7 8" key="1">
    <citation type="journal article" date="2024" name="IMA Fungus">
        <title>Apiospora arundinis, a panoply of carbohydrate-active enzymes and secondary metabolites.</title>
        <authorList>
            <person name="Sorensen T."/>
            <person name="Petersen C."/>
            <person name="Muurmann A.T."/>
            <person name="Christiansen J.V."/>
            <person name="Brundto M.L."/>
            <person name="Overgaard C.K."/>
            <person name="Boysen A.T."/>
            <person name="Wollenberg R.D."/>
            <person name="Larsen T.O."/>
            <person name="Sorensen J.L."/>
            <person name="Nielsen K.L."/>
            <person name="Sondergaard T.E."/>
        </authorList>
    </citation>
    <scope>NUCLEOTIDE SEQUENCE [LARGE SCALE GENOMIC DNA]</scope>
    <source>
        <strain evidence="7 8">AAU 773</strain>
    </source>
</reference>
<name>A0ABR2HRN0_9PEZI</name>
<evidence type="ECO:0000256" key="2">
    <source>
        <dbReference type="ARBA" id="ARBA00022692"/>
    </source>
</evidence>
<feature type="transmembrane region" description="Helical" evidence="6">
    <location>
        <begin position="144"/>
        <end position="168"/>
    </location>
</feature>
<protein>
    <submittedName>
        <fullName evidence="7">RTA1 like protein-domain-containing protein</fullName>
    </submittedName>
</protein>
<sequence length="360" mass="38981">MISPTATGPASKFSIASAFRFCTPAICRYDRSYYLYRIDLAPNVLFLVVFLLSLVGFLGVYIKTRRALSFTLAMCLGLACEVLGYAGRIISWKNQWGEDGFLMQIICLTIGPAFLAAGIYFCLQRIVCIFGPENSRLKPELYPRIFIPCDAVSLVLQAVGGALASIALHTGDALAPGNNIMMAGLCFQVVTIVIFMALAADFTLRTYRRVQAVGGNAALDQSCAVVKIRNSFKFRACLIAIAVSTLAILWRSTFRVAELSGGWEGELMAEQGLYYGMEGTMISVACLALNAFHPAICFGEMMDDPAKGGKGGVAHEARPLMRAEFGNPEKEEDITVEMGQRDMGCDGSGSKPITESDRGS</sequence>
<feature type="transmembrane region" description="Helical" evidence="6">
    <location>
        <begin position="68"/>
        <end position="90"/>
    </location>
</feature>
<comment type="subcellular location">
    <subcellularLocation>
        <location evidence="1">Membrane</location>
        <topology evidence="1">Multi-pass membrane protein</topology>
    </subcellularLocation>
</comment>
<dbReference type="Proteomes" id="UP001390339">
    <property type="component" value="Unassembled WGS sequence"/>
</dbReference>
<comment type="caution">
    <text evidence="7">The sequence shown here is derived from an EMBL/GenBank/DDBJ whole genome shotgun (WGS) entry which is preliminary data.</text>
</comment>
<evidence type="ECO:0000256" key="6">
    <source>
        <dbReference type="SAM" id="Phobius"/>
    </source>
</evidence>
<feature type="transmembrane region" description="Helical" evidence="6">
    <location>
        <begin position="236"/>
        <end position="253"/>
    </location>
</feature>
<dbReference type="InterPro" id="IPR007568">
    <property type="entry name" value="RTA1"/>
</dbReference>
<feature type="transmembrane region" description="Helical" evidence="6">
    <location>
        <begin position="102"/>
        <end position="123"/>
    </location>
</feature>
<proteinExistence type="predicted"/>
<feature type="region of interest" description="Disordered" evidence="5">
    <location>
        <begin position="338"/>
        <end position="360"/>
    </location>
</feature>
<feature type="transmembrane region" description="Helical" evidence="6">
    <location>
        <begin position="40"/>
        <end position="61"/>
    </location>
</feature>
<keyword evidence="2 6" id="KW-0812">Transmembrane</keyword>
<feature type="transmembrane region" description="Helical" evidence="6">
    <location>
        <begin position="273"/>
        <end position="292"/>
    </location>
</feature>
<dbReference type="PANTHER" id="PTHR31465:SF7">
    <property type="entry name" value="SPHINGOID LONG-CHAIN BASE TRANSPORTER RSB1"/>
    <property type="match status" value="1"/>
</dbReference>
<evidence type="ECO:0000256" key="4">
    <source>
        <dbReference type="ARBA" id="ARBA00023136"/>
    </source>
</evidence>
<evidence type="ECO:0000256" key="5">
    <source>
        <dbReference type="SAM" id="MobiDB-lite"/>
    </source>
</evidence>
<keyword evidence="4 6" id="KW-0472">Membrane</keyword>
<keyword evidence="8" id="KW-1185">Reference proteome</keyword>
<evidence type="ECO:0000313" key="8">
    <source>
        <dbReference type="Proteomes" id="UP001390339"/>
    </source>
</evidence>
<evidence type="ECO:0000313" key="7">
    <source>
        <dbReference type="EMBL" id="KAK8851672.1"/>
    </source>
</evidence>